<evidence type="ECO:0000313" key="1">
    <source>
        <dbReference type="EMBL" id="JAH39650.1"/>
    </source>
</evidence>
<reference evidence="1" key="2">
    <citation type="journal article" date="2015" name="Fish Shellfish Immunol.">
        <title>Early steps in the European eel (Anguilla anguilla)-Vibrio vulnificus interaction in the gills: Role of the RtxA13 toxin.</title>
        <authorList>
            <person name="Callol A."/>
            <person name="Pajuelo D."/>
            <person name="Ebbesson L."/>
            <person name="Teles M."/>
            <person name="MacKenzie S."/>
            <person name="Amaro C."/>
        </authorList>
    </citation>
    <scope>NUCLEOTIDE SEQUENCE</scope>
</reference>
<dbReference type="EMBL" id="GBXM01071381">
    <property type="protein sequence ID" value="JAH37196.1"/>
    <property type="molecule type" value="Transcribed_RNA"/>
</dbReference>
<dbReference type="AlphaFoldDB" id="A0A0E9SG27"/>
<dbReference type="EMBL" id="GBXM01083842">
    <property type="protein sequence ID" value="JAH24735.1"/>
    <property type="molecule type" value="Transcribed_RNA"/>
</dbReference>
<proteinExistence type="predicted"/>
<dbReference type="EMBL" id="GBXM01083426">
    <property type="protein sequence ID" value="JAH25151.1"/>
    <property type="molecule type" value="Transcribed_RNA"/>
</dbReference>
<dbReference type="EMBL" id="GBXM01081602">
    <property type="protein sequence ID" value="JAH26975.1"/>
    <property type="molecule type" value="Transcribed_RNA"/>
</dbReference>
<accession>A0A0E9SG27</accession>
<sequence length="37" mass="4278">MPHYSTIMVVMQIFVSLCSGHLKTNKISCFTFSHFNQ</sequence>
<organism evidence="1">
    <name type="scientific">Anguilla anguilla</name>
    <name type="common">European freshwater eel</name>
    <name type="synonym">Muraena anguilla</name>
    <dbReference type="NCBI Taxonomy" id="7936"/>
    <lineage>
        <taxon>Eukaryota</taxon>
        <taxon>Metazoa</taxon>
        <taxon>Chordata</taxon>
        <taxon>Craniata</taxon>
        <taxon>Vertebrata</taxon>
        <taxon>Euteleostomi</taxon>
        <taxon>Actinopterygii</taxon>
        <taxon>Neopterygii</taxon>
        <taxon>Teleostei</taxon>
        <taxon>Anguilliformes</taxon>
        <taxon>Anguillidae</taxon>
        <taxon>Anguilla</taxon>
    </lineage>
</organism>
<protein>
    <submittedName>
        <fullName evidence="1">Uncharacterized protein</fullName>
    </submittedName>
</protein>
<name>A0A0E9SG27_ANGAN</name>
<reference evidence="1" key="1">
    <citation type="submission" date="2014-11" db="EMBL/GenBank/DDBJ databases">
        <authorList>
            <person name="Amaro Gonzalez C."/>
        </authorList>
    </citation>
    <scope>NUCLEOTIDE SEQUENCE</scope>
</reference>
<dbReference type="EMBL" id="GBXM01068927">
    <property type="protein sequence ID" value="JAH39650.1"/>
    <property type="molecule type" value="Transcribed_RNA"/>
</dbReference>